<dbReference type="PANTHER" id="PTHR44688:SF16">
    <property type="entry name" value="DNA-BINDING TRANSCRIPTIONAL ACTIVATOR DEVR_DOSR"/>
    <property type="match status" value="1"/>
</dbReference>
<dbReference type="PRINTS" id="PR00038">
    <property type="entry name" value="HTHLUXR"/>
</dbReference>
<evidence type="ECO:0000256" key="3">
    <source>
        <dbReference type="ARBA" id="ARBA00023163"/>
    </source>
</evidence>
<dbReference type="EMBL" id="JAWCUA010000007">
    <property type="protein sequence ID" value="MDU0113241.1"/>
    <property type="molecule type" value="Genomic_DNA"/>
</dbReference>
<dbReference type="RefSeq" id="WP_315946842.1">
    <property type="nucleotide sequence ID" value="NZ_JAWCUA010000007.1"/>
</dbReference>
<evidence type="ECO:0000259" key="4">
    <source>
        <dbReference type="PROSITE" id="PS50043"/>
    </source>
</evidence>
<dbReference type="SUPFAM" id="SSF46894">
    <property type="entry name" value="C-terminal effector domain of the bipartite response regulators"/>
    <property type="match status" value="1"/>
</dbReference>
<evidence type="ECO:0000313" key="5">
    <source>
        <dbReference type="EMBL" id="MDU0113241.1"/>
    </source>
</evidence>
<dbReference type="PANTHER" id="PTHR44688">
    <property type="entry name" value="DNA-BINDING TRANSCRIPTIONAL ACTIVATOR DEVR_DOSR"/>
    <property type="match status" value="1"/>
</dbReference>
<keyword evidence="1" id="KW-0805">Transcription regulation</keyword>
<comment type="caution">
    <text evidence="5">The sequence shown here is derived from an EMBL/GenBank/DDBJ whole genome shotgun (WGS) entry which is preliminary data.</text>
</comment>
<dbReference type="Gene3D" id="1.10.10.10">
    <property type="entry name" value="Winged helix-like DNA-binding domain superfamily/Winged helix DNA-binding domain"/>
    <property type="match status" value="1"/>
</dbReference>
<protein>
    <submittedName>
        <fullName evidence="5">LuxR C-terminal-related transcriptional regulator</fullName>
    </submittedName>
</protein>
<evidence type="ECO:0000256" key="1">
    <source>
        <dbReference type="ARBA" id="ARBA00023015"/>
    </source>
</evidence>
<reference evidence="5 6" key="1">
    <citation type="submission" date="2023-10" db="EMBL/GenBank/DDBJ databases">
        <title>Psychrosphaera aquimaarina strain SW33 isolated from seawater.</title>
        <authorList>
            <person name="Bayburt H."/>
            <person name="Kim J.M."/>
            <person name="Choi B.J."/>
            <person name="Jeon C.O."/>
        </authorList>
    </citation>
    <scope>NUCLEOTIDE SEQUENCE [LARGE SCALE GENOMIC DNA]</scope>
    <source>
        <strain evidence="5 6">KCTC 52743</strain>
    </source>
</reference>
<keyword evidence="6" id="KW-1185">Reference proteome</keyword>
<keyword evidence="2" id="KW-0238">DNA-binding</keyword>
<dbReference type="PROSITE" id="PS00622">
    <property type="entry name" value="HTH_LUXR_1"/>
    <property type="match status" value="1"/>
</dbReference>
<dbReference type="InterPro" id="IPR000792">
    <property type="entry name" value="Tscrpt_reg_LuxR_C"/>
</dbReference>
<accession>A0ABU3R0N3</accession>
<name>A0ABU3R0N3_9GAMM</name>
<dbReference type="InterPro" id="IPR016032">
    <property type="entry name" value="Sig_transdc_resp-reg_C-effctor"/>
</dbReference>
<evidence type="ECO:0000313" key="6">
    <source>
        <dbReference type="Proteomes" id="UP001257914"/>
    </source>
</evidence>
<dbReference type="CDD" id="cd06170">
    <property type="entry name" value="LuxR_C_like"/>
    <property type="match status" value="1"/>
</dbReference>
<keyword evidence="3" id="KW-0804">Transcription</keyword>
<evidence type="ECO:0000256" key="2">
    <source>
        <dbReference type="ARBA" id="ARBA00023125"/>
    </source>
</evidence>
<dbReference type="Pfam" id="PF00196">
    <property type="entry name" value="GerE"/>
    <property type="match status" value="1"/>
</dbReference>
<dbReference type="SMART" id="SM00421">
    <property type="entry name" value="HTH_LUXR"/>
    <property type="match status" value="1"/>
</dbReference>
<dbReference type="Proteomes" id="UP001257914">
    <property type="component" value="Unassembled WGS sequence"/>
</dbReference>
<dbReference type="InterPro" id="IPR036388">
    <property type="entry name" value="WH-like_DNA-bd_sf"/>
</dbReference>
<feature type="domain" description="HTH luxR-type" evidence="4">
    <location>
        <begin position="193"/>
        <end position="258"/>
    </location>
</feature>
<dbReference type="PROSITE" id="PS50043">
    <property type="entry name" value="HTH_LUXR_2"/>
    <property type="match status" value="1"/>
</dbReference>
<proteinExistence type="predicted"/>
<sequence>MTTNLVNWTKLLMALQDAIGKTTFYPLMNKFLSEVAHLDEILVLEFIPNTHAQLIWQNKKIIGDQLDVYLTKAFVLDPFYTLGREKKGNGFFRLNDISAEHNRHYPNYFNQYFRLLKIKDEVGFLIQLPTNNAFVHIEMARFQRSESFSNSELDVFNELFPQVERLVVAHHKELHKQMRYDEFETSYVEDFHRLFGTETLTPREHDVCLLMLQGYSVKAIAGQLSIGDETIKMHRKNIYAKLGLNSQPELLALFIELLVMIEPPVLCDPLIEYLNKRWVA</sequence>
<gene>
    <name evidence="5" type="ORF">RT723_09585</name>
</gene>
<organism evidence="5 6">
    <name type="scientific">Psychrosphaera aquimarina</name>
    <dbReference type="NCBI Taxonomy" id="2044854"/>
    <lineage>
        <taxon>Bacteria</taxon>
        <taxon>Pseudomonadati</taxon>
        <taxon>Pseudomonadota</taxon>
        <taxon>Gammaproteobacteria</taxon>
        <taxon>Alteromonadales</taxon>
        <taxon>Pseudoalteromonadaceae</taxon>
        <taxon>Psychrosphaera</taxon>
    </lineage>
</organism>